<comment type="caution">
    <text evidence="1">The sequence shown here is derived from an EMBL/GenBank/DDBJ whole genome shotgun (WGS) entry which is preliminary data.</text>
</comment>
<dbReference type="EMBL" id="CAJVCH010008890">
    <property type="protein sequence ID" value="CAG7665062.1"/>
    <property type="molecule type" value="Genomic_DNA"/>
</dbReference>
<reference evidence="1" key="1">
    <citation type="submission" date="2021-06" db="EMBL/GenBank/DDBJ databases">
        <authorList>
            <person name="Hodson N. C."/>
            <person name="Mongue J. A."/>
            <person name="Jaron S. K."/>
        </authorList>
    </citation>
    <scope>NUCLEOTIDE SEQUENCE</scope>
</reference>
<dbReference type="Proteomes" id="UP000708208">
    <property type="component" value="Unassembled WGS sequence"/>
</dbReference>
<dbReference type="OrthoDB" id="7698488at2759"/>
<organism evidence="1 2">
    <name type="scientific">Allacma fusca</name>
    <dbReference type="NCBI Taxonomy" id="39272"/>
    <lineage>
        <taxon>Eukaryota</taxon>
        <taxon>Metazoa</taxon>
        <taxon>Ecdysozoa</taxon>
        <taxon>Arthropoda</taxon>
        <taxon>Hexapoda</taxon>
        <taxon>Collembola</taxon>
        <taxon>Symphypleona</taxon>
        <taxon>Sminthuridae</taxon>
        <taxon>Allacma</taxon>
    </lineage>
</organism>
<evidence type="ECO:0000313" key="1">
    <source>
        <dbReference type="EMBL" id="CAG7665062.1"/>
    </source>
</evidence>
<dbReference type="AlphaFoldDB" id="A0A8J2J0R1"/>
<protein>
    <submittedName>
        <fullName evidence="1">Uncharacterized protein</fullName>
    </submittedName>
</protein>
<name>A0A8J2J0R1_9HEXA</name>
<gene>
    <name evidence="1" type="ORF">AFUS01_LOCUS1603</name>
</gene>
<accession>A0A8J2J0R1</accession>
<sequence length="263" mass="30136">MDFKILEKVLESLCLPVNYLDKFQAESIDDNIRNLACKDEELKEELRSIVPITGHRIAILNAFKAAFKADKNVKTVLLQHDKEMRVSYGADVIKTDESLKPLPPKLRRHLVKIMCQHLIKKNSFSNESYFSPSTTVLDPQTGKKKSTSPTGHIQYHLKNFWSSIRLSNGSLKLECNADPIVEQSCETAEPNSEAMDMKNWLMNHAAPPQKVFEFLLKTFTIRRNEMLKCKRESEYTSFCLEWPRMLDTPGAIEHDFSLSSGGR</sequence>
<proteinExistence type="predicted"/>
<keyword evidence="2" id="KW-1185">Reference proteome</keyword>
<evidence type="ECO:0000313" key="2">
    <source>
        <dbReference type="Proteomes" id="UP000708208"/>
    </source>
</evidence>
<dbReference type="CDD" id="cd09487">
    <property type="entry name" value="SAM_superfamily"/>
    <property type="match status" value="1"/>
</dbReference>